<comment type="caution">
    <text evidence="1">The sequence shown here is derived from an EMBL/GenBank/DDBJ whole genome shotgun (WGS) entry which is preliminary data.</text>
</comment>
<dbReference type="STRING" id="247490.KSU1_C1494"/>
<dbReference type="AlphaFoldDB" id="I3IMZ5"/>
<organism evidence="1 2">
    <name type="scientific">Candidatus Jettenia caeni</name>
    <dbReference type="NCBI Taxonomy" id="247490"/>
    <lineage>
        <taxon>Bacteria</taxon>
        <taxon>Pseudomonadati</taxon>
        <taxon>Planctomycetota</taxon>
        <taxon>Candidatus Brocadiia</taxon>
        <taxon>Candidatus Brocadiales</taxon>
        <taxon>Candidatus Brocadiaceae</taxon>
        <taxon>Candidatus Jettenia</taxon>
    </lineage>
</organism>
<sequence length="54" mass="6298">MKAKYKRKDFEIVEEGGRAYIVRKADGKKGLPLQSKELAEFALRKILKHRLPLE</sequence>
<accession>I3IMZ5</accession>
<dbReference type="EMBL" id="BAFH01000003">
    <property type="protein sequence ID" value="GAB63090.1"/>
    <property type="molecule type" value="Genomic_DNA"/>
</dbReference>
<evidence type="ECO:0000313" key="2">
    <source>
        <dbReference type="Proteomes" id="UP000002985"/>
    </source>
</evidence>
<evidence type="ECO:0000313" key="1">
    <source>
        <dbReference type="EMBL" id="GAB63090.1"/>
    </source>
</evidence>
<protein>
    <submittedName>
        <fullName evidence="1">Uncharacterized protein</fullName>
    </submittedName>
</protein>
<gene>
    <name evidence="1" type="ORF">KSU1_C1494</name>
</gene>
<keyword evidence="2" id="KW-1185">Reference proteome</keyword>
<dbReference type="Proteomes" id="UP000002985">
    <property type="component" value="Unassembled WGS sequence"/>
</dbReference>
<proteinExistence type="predicted"/>
<name>I3IMZ5_9BACT</name>
<reference evidence="1 2" key="1">
    <citation type="journal article" date="2012" name="FEBS Lett.">
        <title>Anammox organism KSU-1 expresses a NirK-type copper-containing nitrite reductase instead of a NirS-type with cytochrome cd1.</title>
        <authorList>
            <person name="Hira D."/>
            <person name="Toh H."/>
            <person name="Migita C.T."/>
            <person name="Okubo H."/>
            <person name="Nishiyama T."/>
            <person name="Hattori M."/>
            <person name="Furukawa K."/>
            <person name="Fujii T."/>
        </authorList>
    </citation>
    <scope>NUCLEOTIDE SEQUENCE [LARGE SCALE GENOMIC DNA]</scope>
</reference>